<dbReference type="AlphaFoldDB" id="A0A3P3YIV5"/>
<dbReference type="GO" id="GO:0006312">
    <property type="term" value="P:mitotic recombination"/>
    <property type="evidence" value="ECO:0007669"/>
    <property type="project" value="TreeGrafter"/>
</dbReference>
<evidence type="ECO:0000256" key="1">
    <source>
        <dbReference type="ARBA" id="ARBA00006638"/>
    </source>
</evidence>
<dbReference type="GO" id="GO:0000724">
    <property type="term" value="P:double-strand break repair via homologous recombination"/>
    <property type="evidence" value="ECO:0007669"/>
    <property type="project" value="TreeGrafter"/>
</dbReference>
<dbReference type="InterPro" id="IPR007232">
    <property type="entry name" value="Rad52_Rad59_Rad22"/>
</dbReference>
<dbReference type="InterPro" id="IPR042525">
    <property type="entry name" value="Rad52_Rad59_Rad22_sf"/>
</dbReference>
<evidence type="ECO:0000256" key="2">
    <source>
        <dbReference type="ARBA" id="ARBA00022763"/>
    </source>
</evidence>
<evidence type="ECO:0000256" key="4">
    <source>
        <dbReference type="ARBA" id="ARBA00023204"/>
    </source>
</evidence>
<gene>
    <name evidence="6" type="ORF">PLBR_LOCUS7343</name>
</gene>
<dbReference type="InterPro" id="IPR041247">
    <property type="entry name" value="Rad52_fam"/>
</dbReference>
<dbReference type="PANTHER" id="PTHR12132">
    <property type="entry name" value="DNA REPAIR AND RECOMBINATION PROTEIN RAD52, RAD59"/>
    <property type="match status" value="1"/>
</dbReference>
<organism evidence="6 7">
    <name type="scientific">Plasmodiophora brassicae</name>
    <name type="common">Clubroot disease agent</name>
    <dbReference type="NCBI Taxonomy" id="37360"/>
    <lineage>
        <taxon>Eukaryota</taxon>
        <taxon>Sar</taxon>
        <taxon>Rhizaria</taxon>
        <taxon>Endomyxa</taxon>
        <taxon>Phytomyxea</taxon>
        <taxon>Plasmodiophorida</taxon>
        <taxon>Plasmodiophoridae</taxon>
        <taxon>Plasmodiophora</taxon>
    </lineage>
</organism>
<dbReference type="GO" id="GO:0005634">
    <property type="term" value="C:nucleus"/>
    <property type="evidence" value="ECO:0007669"/>
    <property type="project" value="TreeGrafter"/>
</dbReference>
<dbReference type="SUPFAM" id="SSF54768">
    <property type="entry name" value="dsRNA-binding domain-like"/>
    <property type="match status" value="1"/>
</dbReference>
<geneLocation type="mitochondrion" evidence="6"/>
<name>A0A3P3YIV5_PLABS</name>
<keyword evidence="6" id="KW-0496">Mitochondrion</keyword>
<feature type="compositionally biased region" description="Low complexity" evidence="5">
    <location>
        <begin position="255"/>
        <end position="308"/>
    </location>
</feature>
<keyword evidence="4" id="KW-0234">DNA repair</keyword>
<dbReference type="GO" id="GO:0045002">
    <property type="term" value="P:double-strand break repair via single-strand annealing"/>
    <property type="evidence" value="ECO:0007669"/>
    <property type="project" value="TreeGrafter"/>
</dbReference>
<feature type="region of interest" description="Disordered" evidence="5">
    <location>
        <begin position="253"/>
        <end position="308"/>
    </location>
</feature>
<dbReference type="Pfam" id="PF04098">
    <property type="entry name" value="Rad52_Rad22"/>
    <property type="match status" value="1"/>
</dbReference>
<dbReference type="EMBL" id="OVEO01000013">
    <property type="protein sequence ID" value="SPR00128.1"/>
    <property type="molecule type" value="Genomic_DNA"/>
</dbReference>
<evidence type="ECO:0000256" key="3">
    <source>
        <dbReference type="ARBA" id="ARBA00023172"/>
    </source>
</evidence>
<reference evidence="6 7" key="1">
    <citation type="submission" date="2018-03" db="EMBL/GenBank/DDBJ databases">
        <authorList>
            <person name="Fogelqvist J."/>
        </authorList>
    </citation>
    <scope>NUCLEOTIDE SEQUENCE [LARGE SCALE GENOMIC DNA]</scope>
</reference>
<keyword evidence="3" id="KW-0233">DNA recombination</keyword>
<sequence length="308" mass="34073">MSTARRRRCEWLGNPRLAASRNIPGAATARGMACQPFSSEEHDRIERELAVRPPHSIVQYKPGAGHSGAGHAYLPGYSVFELANKVFGFNGWSGSVVKTEVDFCEADPTKPNRYHMGVVSVVRVTLKDGTYKEDAGYGSVQNFSGRGDAKEKCIKESITDAYKRAFRQFGNAFGLCLYDKKFLSALKRGQGDIYVGPFDTPKTMILTHWLNEGNCLGRVIIRAALGTGRRYKVLITMQVRFRHQPAVANHLKHLNNNNAHSSNINRRNINGSNSNSSNTTSNSIHNNHNSGNNNNHSINPNINNNNSS</sequence>
<evidence type="ECO:0000313" key="6">
    <source>
        <dbReference type="EMBL" id="SPR00128.1"/>
    </source>
</evidence>
<dbReference type="Proteomes" id="UP000290189">
    <property type="component" value="Unassembled WGS sequence"/>
</dbReference>
<evidence type="ECO:0000256" key="5">
    <source>
        <dbReference type="SAM" id="MobiDB-lite"/>
    </source>
</evidence>
<comment type="similarity">
    <text evidence="1">Belongs to the RAD52 family.</text>
</comment>
<proteinExistence type="inferred from homology"/>
<protein>
    <submittedName>
        <fullName evidence="6">Uncharacterized protein</fullName>
    </submittedName>
</protein>
<evidence type="ECO:0000313" key="7">
    <source>
        <dbReference type="Proteomes" id="UP000290189"/>
    </source>
</evidence>
<accession>A0A3P3YIV5</accession>
<dbReference type="PANTHER" id="PTHR12132:SF1">
    <property type="entry name" value="DNA REPAIR PROTEIN RAD52 HOMOLOG"/>
    <property type="match status" value="1"/>
</dbReference>
<keyword evidence="2" id="KW-0227">DNA damage</keyword>
<dbReference type="Gene3D" id="3.30.390.80">
    <property type="entry name" value="DNA repair protein Rad52/59/22"/>
    <property type="match status" value="1"/>
</dbReference>
<dbReference type="FunFam" id="3.30.390.80:FF:000001">
    <property type="entry name" value="DNA repair protein RAD52 homolog"/>
    <property type="match status" value="1"/>
</dbReference>